<reference evidence="2" key="1">
    <citation type="submission" date="2018-05" db="EMBL/GenBank/DDBJ databases">
        <authorList>
            <person name="Lanie J.A."/>
            <person name="Ng W.-L."/>
            <person name="Kazmierczak K.M."/>
            <person name="Andrzejewski T.M."/>
            <person name="Davidsen T.M."/>
            <person name="Wayne K.J."/>
            <person name="Tettelin H."/>
            <person name="Glass J.I."/>
            <person name="Rusch D."/>
            <person name="Podicherti R."/>
            <person name="Tsui H.-C.T."/>
            <person name="Winkler M.E."/>
        </authorList>
    </citation>
    <scope>NUCLEOTIDE SEQUENCE</scope>
</reference>
<organism evidence="2">
    <name type="scientific">marine metagenome</name>
    <dbReference type="NCBI Taxonomy" id="408172"/>
    <lineage>
        <taxon>unclassified sequences</taxon>
        <taxon>metagenomes</taxon>
        <taxon>ecological metagenomes</taxon>
    </lineage>
</organism>
<feature type="non-terminal residue" evidence="2">
    <location>
        <position position="23"/>
    </location>
</feature>
<name>A0A382AYU0_9ZZZZ</name>
<dbReference type="EMBL" id="UINC01027417">
    <property type="protein sequence ID" value="SVB06628.1"/>
    <property type="molecule type" value="Genomic_DNA"/>
</dbReference>
<feature type="region of interest" description="Disordered" evidence="1">
    <location>
        <begin position="1"/>
        <end position="23"/>
    </location>
</feature>
<feature type="compositionally biased region" description="Gly residues" evidence="1">
    <location>
        <begin position="1"/>
        <end position="13"/>
    </location>
</feature>
<accession>A0A382AYU0</accession>
<evidence type="ECO:0000256" key="1">
    <source>
        <dbReference type="SAM" id="MobiDB-lite"/>
    </source>
</evidence>
<protein>
    <submittedName>
        <fullName evidence="2">Uncharacterized protein</fullName>
    </submittedName>
</protein>
<proteinExistence type="predicted"/>
<sequence>GNGQHGCPGGRNGNGRALRRPGL</sequence>
<gene>
    <name evidence="2" type="ORF">METZ01_LOCUS159482</name>
</gene>
<evidence type="ECO:0000313" key="2">
    <source>
        <dbReference type="EMBL" id="SVB06628.1"/>
    </source>
</evidence>
<dbReference type="AlphaFoldDB" id="A0A382AYU0"/>
<feature type="non-terminal residue" evidence="2">
    <location>
        <position position="1"/>
    </location>
</feature>